<gene>
    <name evidence="1" type="ORF">SAMN05216324_10929</name>
</gene>
<name>A0A1K2ISN3_9FLAO</name>
<keyword evidence="2" id="KW-1185">Reference proteome</keyword>
<organism evidence="1 2">
    <name type="scientific">Chryseobacterium limigenitum</name>
    <dbReference type="NCBI Taxonomy" id="1612149"/>
    <lineage>
        <taxon>Bacteria</taxon>
        <taxon>Pseudomonadati</taxon>
        <taxon>Bacteroidota</taxon>
        <taxon>Flavobacteriia</taxon>
        <taxon>Flavobacteriales</taxon>
        <taxon>Weeksellaceae</taxon>
        <taxon>Chryseobacterium group</taxon>
        <taxon>Chryseobacterium</taxon>
    </lineage>
</organism>
<dbReference type="EMBL" id="FPKW01000009">
    <property type="protein sequence ID" value="SFZ95266.1"/>
    <property type="molecule type" value="Genomic_DNA"/>
</dbReference>
<accession>A0A1K2ISN3</accession>
<dbReference type="Proteomes" id="UP000182034">
    <property type="component" value="Unassembled WGS sequence"/>
</dbReference>
<dbReference type="AlphaFoldDB" id="A0A1K2ISN3"/>
<sequence>MLLIVLAVLPLVDAKSVPLALSPLNTFQLFVPHHPYINPSLYDVNELAANIASHPNILLEFTYSAIATGLAHWTGLVGQ</sequence>
<protein>
    <submittedName>
        <fullName evidence="1">Uncharacterized protein</fullName>
    </submittedName>
</protein>
<reference evidence="2" key="1">
    <citation type="submission" date="2016-10" db="EMBL/GenBank/DDBJ databases">
        <authorList>
            <person name="Varghese N."/>
            <person name="Submissions S."/>
        </authorList>
    </citation>
    <scope>NUCLEOTIDE SEQUENCE [LARGE SCALE GENOMIC DNA]</scope>
    <source>
        <strain evidence="2">SUR2</strain>
    </source>
</reference>
<evidence type="ECO:0000313" key="2">
    <source>
        <dbReference type="Proteomes" id="UP000182034"/>
    </source>
</evidence>
<evidence type="ECO:0000313" key="1">
    <source>
        <dbReference type="EMBL" id="SFZ95266.1"/>
    </source>
</evidence>
<proteinExistence type="predicted"/>